<keyword evidence="1" id="KW-0472">Membrane</keyword>
<feature type="domain" description="2TM" evidence="2">
    <location>
        <begin position="14"/>
        <end position="90"/>
    </location>
</feature>
<evidence type="ECO:0000256" key="1">
    <source>
        <dbReference type="SAM" id="Phobius"/>
    </source>
</evidence>
<feature type="transmembrane region" description="Helical" evidence="1">
    <location>
        <begin position="24"/>
        <end position="44"/>
    </location>
</feature>
<evidence type="ECO:0000259" key="2">
    <source>
        <dbReference type="Pfam" id="PF13239"/>
    </source>
</evidence>
<name>X0WTG7_9ZZZZ</name>
<keyword evidence="1" id="KW-0812">Transmembrane</keyword>
<dbReference type="InterPro" id="IPR025698">
    <property type="entry name" value="2TM_dom"/>
</dbReference>
<evidence type="ECO:0000313" key="3">
    <source>
        <dbReference type="EMBL" id="GAG34284.1"/>
    </source>
</evidence>
<feature type="transmembrane region" description="Helical" evidence="1">
    <location>
        <begin position="50"/>
        <end position="73"/>
    </location>
</feature>
<keyword evidence="1" id="KW-1133">Transmembrane helix</keyword>
<comment type="caution">
    <text evidence="3">The sequence shown here is derived from an EMBL/GenBank/DDBJ whole genome shotgun (WGS) entry which is preliminary data.</text>
</comment>
<sequence>MSTGMSEEELYRLARKRVEEKKGFYTHLVVYIAVNILLVIIWAVPGGGGYPWFFWPLGGWGIGLLFDFLRVFVFSRPSDWERREIEKEVERLRKSGK</sequence>
<dbReference type="AlphaFoldDB" id="X0WTG7"/>
<protein>
    <recommendedName>
        <fullName evidence="2">2TM domain-containing protein</fullName>
    </recommendedName>
</protein>
<dbReference type="EMBL" id="BARS01049556">
    <property type="protein sequence ID" value="GAG34284.1"/>
    <property type="molecule type" value="Genomic_DNA"/>
</dbReference>
<organism evidence="3">
    <name type="scientific">marine sediment metagenome</name>
    <dbReference type="NCBI Taxonomy" id="412755"/>
    <lineage>
        <taxon>unclassified sequences</taxon>
        <taxon>metagenomes</taxon>
        <taxon>ecological metagenomes</taxon>
    </lineage>
</organism>
<dbReference type="Pfam" id="PF13239">
    <property type="entry name" value="2TM"/>
    <property type="match status" value="1"/>
</dbReference>
<gene>
    <name evidence="3" type="ORF">S01H1_74114</name>
</gene>
<accession>X0WTG7</accession>
<reference evidence="3" key="1">
    <citation type="journal article" date="2014" name="Front. Microbiol.">
        <title>High frequency of phylogenetically diverse reductive dehalogenase-homologous genes in deep subseafloor sedimentary metagenomes.</title>
        <authorList>
            <person name="Kawai M."/>
            <person name="Futagami T."/>
            <person name="Toyoda A."/>
            <person name="Takaki Y."/>
            <person name="Nishi S."/>
            <person name="Hori S."/>
            <person name="Arai W."/>
            <person name="Tsubouchi T."/>
            <person name="Morono Y."/>
            <person name="Uchiyama I."/>
            <person name="Ito T."/>
            <person name="Fujiyama A."/>
            <person name="Inagaki F."/>
            <person name="Takami H."/>
        </authorList>
    </citation>
    <scope>NUCLEOTIDE SEQUENCE</scope>
    <source>
        <strain evidence="3">Expedition CK06-06</strain>
    </source>
</reference>
<proteinExistence type="predicted"/>